<evidence type="ECO:0000313" key="3">
    <source>
        <dbReference type="Proteomes" id="UP000233551"/>
    </source>
</evidence>
<accession>A0A2I0KCL6</accession>
<gene>
    <name evidence="2" type="ORF">CRG98_013359</name>
</gene>
<name>A0A2I0KCL6_PUNGR</name>
<dbReference type="PANTHER" id="PTHR47584">
    <property type="match status" value="1"/>
</dbReference>
<dbReference type="Pfam" id="PF12776">
    <property type="entry name" value="Myb_DNA-bind_3"/>
    <property type="match status" value="1"/>
</dbReference>
<dbReference type="PANTHER" id="PTHR47584:SF14">
    <property type="entry name" value="L10-INTERACTING MYB DOMAIN-CONTAINING PROTEIN-LIKE"/>
    <property type="match status" value="1"/>
</dbReference>
<evidence type="ECO:0000259" key="1">
    <source>
        <dbReference type="Pfam" id="PF12776"/>
    </source>
</evidence>
<sequence>MASKGEHVLEWSDEMELAFINIMLEKFKVTKTTSWKRPHWEEMTKEIEKQFPEAQLCWTKLRDKCARLKGTYMQFTELRNHTGMGWDADTDTIMASPDVWDMFIKRSNSVSSPKKPKKNSVNEAMLELKKLKEKVPHRFYVKVAMALADKEIRKVFMFLDEDERIEWLQDLADS</sequence>
<protein>
    <recommendedName>
        <fullName evidence="1">Myb/SANT-like domain-containing protein</fullName>
    </recommendedName>
</protein>
<dbReference type="AlphaFoldDB" id="A0A2I0KCL6"/>
<reference evidence="2 3" key="1">
    <citation type="submission" date="2017-11" db="EMBL/GenBank/DDBJ databases">
        <title>De-novo sequencing of pomegranate (Punica granatum L.) genome.</title>
        <authorList>
            <person name="Akparov Z."/>
            <person name="Amiraslanov A."/>
            <person name="Hajiyeva S."/>
            <person name="Abbasov M."/>
            <person name="Kaur K."/>
            <person name="Hamwieh A."/>
            <person name="Solovyev V."/>
            <person name="Salamov A."/>
            <person name="Braich B."/>
            <person name="Kosarev P."/>
            <person name="Mahmoud A."/>
            <person name="Hajiyev E."/>
            <person name="Babayeva S."/>
            <person name="Izzatullayeva V."/>
            <person name="Mammadov A."/>
            <person name="Mammadov A."/>
            <person name="Sharifova S."/>
            <person name="Ojaghi J."/>
            <person name="Eynullazada K."/>
            <person name="Bayramov B."/>
            <person name="Abdulazimova A."/>
            <person name="Shahmuradov I."/>
        </authorList>
    </citation>
    <scope>NUCLEOTIDE SEQUENCE [LARGE SCALE GENOMIC DNA]</scope>
    <source>
        <strain evidence="3">cv. AG2017</strain>
        <tissue evidence="2">Leaf</tissue>
    </source>
</reference>
<dbReference type="EMBL" id="PGOL01000682">
    <property type="protein sequence ID" value="PKI66278.1"/>
    <property type="molecule type" value="Genomic_DNA"/>
</dbReference>
<keyword evidence="3" id="KW-1185">Reference proteome</keyword>
<dbReference type="InterPro" id="IPR045026">
    <property type="entry name" value="LIMYB"/>
</dbReference>
<proteinExistence type="predicted"/>
<organism evidence="2 3">
    <name type="scientific">Punica granatum</name>
    <name type="common">Pomegranate</name>
    <dbReference type="NCBI Taxonomy" id="22663"/>
    <lineage>
        <taxon>Eukaryota</taxon>
        <taxon>Viridiplantae</taxon>
        <taxon>Streptophyta</taxon>
        <taxon>Embryophyta</taxon>
        <taxon>Tracheophyta</taxon>
        <taxon>Spermatophyta</taxon>
        <taxon>Magnoliopsida</taxon>
        <taxon>eudicotyledons</taxon>
        <taxon>Gunneridae</taxon>
        <taxon>Pentapetalae</taxon>
        <taxon>rosids</taxon>
        <taxon>malvids</taxon>
        <taxon>Myrtales</taxon>
        <taxon>Lythraceae</taxon>
        <taxon>Punica</taxon>
    </lineage>
</organism>
<comment type="caution">
    <text evidence="2">The sequence shown here is derived from an EMBL/GenBank/DDBJ whole genome shotgun (WGS) entry which is preliminary data.</text>
</comment>
<feature type="domain" description="Myb/SANT-like" evidence="1">
    <location>
        <begin position="10"/>
        <end position="102"/>
    </location>
</feature>
<dbReference type="InterPro" id="IPR024752">
    <property type="entry name" value="Myb/SANT-like_dom"/>
</dbReference>
<evidence type="ECO:0000313" key="2">
    <source>
        <dbReference type="EMBL" id="PKI66278.1"/>
    </source>
</evidence>
<dbReference type="Proteomes" id="UP000233551">
    <property type="component" value="Unassembled WGS sequence"/>
</dbReference>